<dbReference type="Pfam" id="PF12867">
    <property type="entry name" value="DinB_2"/>
    <property type="match status" value="1"/>
</dbReference>
<name>A0A6V8NGF5_9BACT</name>
<keyword evidence="3" id="KW-1185">Reference proteome</keyword>
<comment type="caution">
    <text evidence="2">The sequence shown here is derived from an EMBL/GenBank/DDBJ whole genome shotgun (WGS) entry which is preliminary data.</text>
</comment>
<organism evidence="2 3">
    <name type="scientific">Geomonas limicola</name>
    <dbReference type="NCBI Taxonomy" id="2740186"/>
    <lineage>
        <taxon>Bacteria</taxon>
        <taxon>Pseudomonadati</taxon>
        <taxon>Thermodesulfobacteriota</taxon>
        <taxon>Desulfuromonadia</taxon>
        <taxon>Geobacterales</taxon>
        <taxon>Geobacteraceae</taxon>
        <taxon>Geomonas</taxon>
    </lineage>
</organism>
<dbReference type="InterPro" id="IPR034660">
    <property type="entry name" value="DinB/YfiT-like"/>
</dbReference>
<dbReference type="Gene3D" id="1.20.120.450">
    <property type="entry name" value="dinb family like domain"/>
    <property type="match status" value="1"/>
</dbReference>
<feature type="domain" description="DinB-like" evidence="1">
    <location>
        <begin position="14"/>
        <end position="142"/>
    </location>
</feature>
<dbReference type="EMBL" id="BLXZ01000008">
    <property type="protein sequence ID" value="GFO70039.1"/>
    <property type="molecule type" value="Genomic_DNA"/>
</dbReference>
<protein>
    <recommendedName>
        <fullName evidence="1">DinB-like domain-containing protein</fullName>
    </recommendedName>
</protein>
<evidence type="ECO:0000313" key="2">
    <source>
        <dbReference type="EMBL" id="GFO70039.1"/>
    </source>
</evidence>
<reference evidence="3" key="1">
    <citation type="submission" date="2020-06" db="EMBL/GenBank/DDBJ databases">
        <title>Draft genomic sequecing of Geomonas sp. Red745.</title>
        <authorList>
            <person name="Itoh H."/>
            <person name="Xu Z.X."/>
            <person name="Ushijima N."/>
            <person name="Masuda Y."/>
            <person name="Shiratori Y."/>
            <person name="Senoo K."/>
        </authorList>
    </citation>
    <scope>NUCLEOTIDE SEQUENCE [LARGE SCALE GENOMIC DNA]</scope>
    <source>
        <strain evidence="3">Red745</strain>
    </source>
</reference>
<proteinExistence type="predicted"/>
<evidence type="ECO:0000313" key="3">
    <source>
        <dbReference type="Proteomes" id="UP000587586"/>
    </source>
</evidence>
<accession>A0A6V8NGF5</accession>
<dbReference type="SUPFAM" id="SSF109854">
    <property type="entry name" value="DinB/YfiT-like putative metalloenzymes"/>
    <property type="match status" value="1"/>
</dbReference>
<dbReference type="InterPro" id="IPR024775">
    <property type="entry name" value="DinB-like"/>
</dbReference>
<evidence type="ECO:0000259" key="1">
    <source>
        <dbReference type="Pfam" id="PF12867"/>
    </source>
</evidence>
<dbReference type="Proteomes" id="UP000587586">
    <property type="component" value="Unassembled WGS sequence"/>
</dbReference>
<gene>
    <name evidence="2" type="ORF">GMLC_36180</name>
</gene>
<sequence length="160" mass="18532">MDDIKELLTGLGLTPKLLTALVQGIPAERLDLRRGEGSWTIAEHVSHLAEVQPMLLGRLHRLATEDHPVFVPFLPTDEPSTPFRQDMTVALEQFATYRTRQLELLEQLDQAVFAKAGSHPEYDSYTLYILTRHILMHDHWHMYRIEELWLTKDQYLTALS</sequence>
<dbReference type="AlphaFoldDB" id="A0A6V8NGF5"/>